<gene>
    <name evidence="1" type="ORF">ACFYXQ_09435</name>
</gene>
<name>A0ABW6RVD8_9NOCA</name>
<dbReference type="EMBL" id="JBIAQY010000003">
    <property type="protein sequence ID" value="MFF3567985.1"/>
    <property type="molecule type" value="Genomic_DNA"/>
</dbReference>
<dbReference type="Proteomes" id="UP001601992">
    <property type="component" value="Unassembled WGS sequence"/>
</dbReference>
<comment type="caution">
    <text evidence="1">The sequence shown here is derived from an EMBL/GenBank/DDBJ whole genome shotgun (WGS) entry which is preliminary data.</text>
</comment>
<reference evidence="1 2" key="1">
    <citation type="submission" date="2024-10" db="EMBL/GenBank/DDBJ databases">
        <title>The Natural Products Discovery Center: Release of the First 8490 Sequenced Strains for Exploring Actinobacteria Biosynthetic Diversity.</title>
        <authorList>
            <person name="Kalkreuter E."/>
            <person name="Kautsar S.A."/>
            <person name="Yang D."/>
            <person name="Bader C.D."/>
            <person name="Teijaro C.N."/>
            <person name="Fluegel L."/>
            <person name="Davis C.M."/>
            <person name="Simpson J.R."/>
            <person name="Lauterbach L."/>
            <person name="Steele A.D."/>
            <person name="Gui C."/>
            <person name="Meng S."/>
            <person name="Li G."/>
            <person name="Viehrig K."/>
            <person name="Ye F."/>
            <person name="Su P."/>
            <person name="Kiefer A.F."/>
            <person name="Nichols A."/>
            <person name="Cepeda A.J."/>
            <person name="Yan W."/>
            <person name="Fan B."/>
            <person name="Jiang Y."/>
            <person name="Adhikari A."/>
            <person name="Zheng C.-J."/>
            <person name="Schuster L."/>
            <person name="Cowan T.M."/>
            <person name="Smanski M.J."/>
            <person name="Chevrette M.G."/>
            <person name="De Carvalho L.P.S."/>
            <person name="Shen B."/>
        </authorList>
    </citation>
    <scope>NUCLEOTIDE SEQUENCE [LARGE SCALE GENOMIC DNA]</scope>
    <source>
        <strain evidence="1 2">NPDC002593</strain>
    </source>
</reference>
<proteinExistence type="predicted"/>
<keyword evidence="2" id="KW-1185">Reference proteome</keyword>
<organism evidence="1 2">
    <name type="scientific">Nocardia jiangxiensis</name>
    <dbReference type="NCBI Taxonomy" id="282685"/>
    <lineage>
        <taxon>Bacteria</taxon>
        <taxon>Bacillati</taxon>
        <taxon>Actinomycetota</taxon>
        <taxon>Actinomycetes</taxon>
        <taxon>Mycobacteriales</taxon>
        <taxon>Nocardiaceae</taxon>
        <taxon>Nocardia</taxon>
    </lineage>
</organism>
<dbReference type="RefSeq" id="WP_387403565.1">
    <property type="nucleotide sequence ID" value="NZ_JBIAQY010000003.1"/>
</dbReference>
<evidence type="ECO:0000313" key="2">
    <source>
        <dbReference type="Proteomes" id="UP001601992"/>
    </source>
</evidence>
<protein>
    <submittedName>
        <fullName evidence="1">Uncharacterized protein</fullName>
    </submittedName>
</protein>
<sequence>MAAKSVAPPSAAPVTPCANVLTANFAAAPSPSSCAPFSVVLRATFEATFVAIFNPVRSARAVAPLIAILSISSCPSLRIATFTAAEATASTASPIPGMNAIAIIVATEMYMTILVCSISVAPCSNCFAKLSHIAMMLFRSLPSPPATSCQYVDIAS</sequence>
<accession>A0ABW6RVD8</accession>
<evidence type="ECO:0000313" key="1">
    <source>
        <dbReference type="EMBL" id="MFF3567985.1"/>
    </source>
</evidence>